<dbReference type="SUPFAM" id="SSF103473">
    <property type="entry name" value="MFS general substrate transporter"/>
    <property type="match status" value="1"/>
</dbReference>
<dbReference type="InterPro" id="IPR020846">
    <property type="entry name" value="MFS_dom"/>
</dbReference>
<evidence type="ECO:0000256" key="3">
    <source>
        <dbReference type="ARBA" id="ARBA00022692"/>
    </source>
</evidence>
<dbReference type="InterPro" id="IPR036259">
    <property type="entry name" value="MFS_trans_sf"/>
</dbReference>
<organism evidence="8 9">
    <name type="scientific">Ladona fulva</name>
    <name type="common">Scarce chaser dragonfly</name>
    <name type="synonym">Libellula fulva</name>
    <dbReference type="NCBI Taxonomy" id="123851"/>
    <lineage>
        <taxon>Eukaryota</taxon>
        <taxon>Metazoa</taxon>
        <taxon>Ecdysozoa</taxon>
        <taxon>Arthropoda</taxon>
        <taxon>Hexapoda</taxon>
        <taxon>Insecta</taxon>
        <taxon>Pterygota</taxon>
        <taxon>Palaeoptera</taxon>
        <taxon>Odonata</taxon>
        <taxon>Epiprocta</taxon>
        <taxon>Anisoptera</taxon>
        <taxon>Libelluloidea</taxon>
        <taxon>Libellulidae</taxon>
        <taxon>Ladona</taxon>
    </lineage>
</organism>
<dbReference type="Gene3D" id="1.20.1250.20">
    <property type="entry name" value="MFS general substrate transporter like domains"/>
    <property type="match status" value="2"/>
</dbReference>
<evidence type="ECO:0000259" key="7">
    <source>
        <dbReference type="PROSITE" id="PS50850"/>
    </source>
</evidence>
<comment type="caution">
    <text evidence="8">The sequence shown here is derived from an EMBL/GenBank/DDBJ whole genome shotgun (WGS) entry which is preliminary data.</text>
</comment>
<dbReference type="PANTHER" id="PTHR23506:SF26">
    <property type="entry name" value="MFS-TYPE TRANSPORTER SLC18B1"/>
    <property type="match status" value="1"/>
</dbReference>
<feature type="transmembrane region" description="Helical" evidence="6">
    <location>
        <begin position="178"/>
        <end position="196"/>
    </location>
</feature>
<dbReference type="InterPro" id="IPR011701">
    <property type="entry name" value="MFS"/>
</dbReference>
<dbReference type="Pfam" id="PF07690">
    <property type="entry name" value="MFS_1"/>
    <property type="match status" value="1"/>
</dbReference>
<protein>
    <recommendedName>
        <fullName evidence="7">Major facilitator superfamily (MFS) profile domain-containing protein</fullName>
    </recommendedName>
</protein>
<feature type="domain" description="Major facilitator superfamily (MFS) profile" evidence="7">
    <location>
        <begin position="14"/>
        <end position="428"/>
    </location>
</feature>
<feature type="transmembrane region" description="Helical" evidence="6">
    <location>
        <begin position="287"/>
        <end position="306"/>
    </location>
</feature>
<keyword evidence="3 6" id="KW-0812">Transmembrane</keyword>
<feature type="transmembrane region" description="Helical" evidence="6">
    <location>
        <begin position="15"/>
        <end position="38"/>
    </location>
</feature>
<dbReference type="PANTHER" id="PTHR23506">
    <property type="entry name" value="GH10249P"/>
    <property type="match status" value="1"/>
</dbReference>
<keyword evidence="9" id="KW-1185">Reference proteome</keyword>
<feature type="transmembrane region" description="Helical" evidence="6">
    <location>
        <begin position="216"/>
        <end position="240"/>
    </location>
</feature>
<dbReference type="OrthoDB" id="446368at2759"/>
<reference evidence="8" key="2">
    <citation type="submission" date="2017-10" db="EMBL/GenBank/DDBJ databases">
        <title>Ladona fulva Genome sequencing and assembly.</title>
        <authorList>
            <person name="Murali S."/>
            <person name="Richards S."/>
            <person name="Bandaranaike D."/>
            <person name="Bellair M."/>
            <person name="Blankenburg K."/>
            <person name="Chao H."/>
            <person name="Dinh H."/>
            <person name="Doddapaneni H."/>
            <person name="Dugan-Rocha S."/>
            <person name="Elkadiri S."/>
            <person name="Gnanaolivu R."/>
            <person name="Hernandez B."/>
            <person name="Skinner E."/>
            <person name="Javaid M."/>
            <person name="Lee S."/>
            <person name="Li M."/>
            <person name="Ming W."/>
            <person name="Munidasa M."/>
            <person name="Muniz J."/>
            <person name="Nguyen L."/>
            <person name="Hughes D."/>
            <person name="Osuji N."/>
            <person name="Pu L.-L."/>
            <person name="Puazo M."/>
            <person name="Qu C."/>
            <person name="Quiroz J."/>
            <person name="Raj R."/>
            <person name="Weissenberger G."/>
            <person name="Xin Y."/>
            <person name="Zou X."/>
            <person name="Han Y."/>
            <person name="Worley K."/>
            <person name="Muzny D."/>
            <person name="Gibbs R."/>
        </authorList>
    </citation>
    <scope>NUCLEOTIDE SEQUENCE</scope>
    <source>
        <strain evidence="8">Sampled in the wild</strain>
    </source>
</reference>
<gene>
    <name evidence="8" type="ORF">J437_LFUL001318</name>
</gene>
<feature type="transmembrane region" description="Helical" evidence="6">
    <location>
        <begin position="318"/>
        <end position="341"/>
    </location>
</feature>
<evidence type="ECO:0000313" key="9">
    <source>
        <dbReference type="Proteomes" id="UP000792457"/>
    </source>
</evidence>
<evidence type="ECO:0000256" key="4">
    <source>
        <dbReference type="ARBA" id="ARBA00022989"/>
    </source>
</evidence>
<evidence type="ECO:0000256" key="2">
    <source>
        <dbReference type="ARBA" id="ARBA00022448"/>
    </source>
</evidence>
<dbReference type="PROSITE" id="PS50850">
    <property type="entry name" value="MFS"/>
    <property type="match status" value="1"/>
</dbReference>
<dbReference type="GO" id="GO:0022857">
    <property type="term" value="F:transmembrane transporter activity"/>
    <property type="evidence" value="ECO:0007669"/>
    <property type="project" value="InterPro"/>
</dbReference>
<feature type="transmembrane region" description="Helical" evidence="6">
    <location>
        <begin position="83"/>
        <end position="106"/>
    </location>
</feature>
<reference evidence="8" key="1">
    <citation type="submission" date="2013-04" db="EMBL/GenBank/DDBJ databases">
        <authorList>
            <person name="Qu J."/>
            <person name="Murali S.C."/>
            <person name="Bandaranaike D."/>
            <person name="Bellair M."/>
            <person name="Blankenburg K."/>
            <person name="Chao H."/>
            <person name="Dinh H."/>
            <person name="Doddapaneni H."/>
            <person name="Downs B."/>
            <person name="Dugan-Rocha S."/>
            <person name="Elkadiri S."/>
            <person name="Gnanaolivu R.D."/>
            <person name="Hernandez B."/>
            <person name="Javaid M."/>
            <person name="Jayaseelan J.C."/>
            <person name="Lee S."/>
            <person name="Li M."/>
            <person name="Ming W."/>
            <person name="Munidasa M."/>
            <person name="Muniz J."/>
            <person name="Nguyen L."/>
            <person name="Ongeri F."/>
            <person name="Osuji N."/>
            <person name="Pu L.-L."/>
            <person name="Puazo M."/>
            <person name="Qu C."/>
            <person name="Quiroz J."/>
            <person name="Raj R."/>
            <person name="Weissenberger G."/>
            <person name="Xin Y."/>
            <person name="Zou X."/>
            <person name="Han Y."/>
            <person name="Richards S."/>
            <person name="Worley K."/>
            <person name="Muzny D."/>
            <person name="Gibbs R."/>
        </authorList>
    </citation>
    <scope>NUCLEOTIDE SEQUENCE</scope>
    <source>
        <strain evidence="8">Sampled in the wild</strain>
    </source>
</reference>
<keyword evidence="4 6" id="KW-1133">Transmembrane helix</keyword>
<sequence length="428" mass="46170">MCRQGNGKYTRRQWLTLYVLGSVHLGSAVCISLQAPFYPVEAESKGASSSIYGLVFGVFELVAFLSSPIFGKYLNTLGVKFTLNIGIVTAAICCILFGLLDLVYYLPAFVGLSFSVRIIESLGAAAALTAAFAITAAVFPDTVGTTFATLEVFYGVGYIIGPTIGGFLYSWGGFKMPFIVTGTFLLMVGVMMYFILPDLDKGGPKHKVKLIEVLKIPSVLLNVFSITTASSTMGYYAAILEPHLRDFSLTPIQIGLIFVISGGTYAVTAPLIGYFCDNGFKPKHVSAIGNFLVILGCCLIGPAPFLPSPTTYGLISGLWSSSFSLGAFVGPSIAGVLLDWVGFRDGTIYILITQTIMLLAVLIFIWYDKYPRHKKKVTNQELYLRNGSCHSQALICNGTEGKIIERIPCQSYGAVHTTPSVIMVDVNA</sequence>
<feature type="transmembrane region" description="Helical" evidence="6">
    <location>
        <begin position="348"/>
        <end position="367"/>
    </location>
</feature>
<proteinExistence type="predicted"/>
<feature type="transmembrane region" description="Helical" evidence="6">
    <location>
        <begin position="152"/>
        <end position="172"/>
    </location>
</feature>
<dbReference type="GO" id="GO:0016020">
    <property type="term" value="C:membrane"/>
    <property type="evidence" value="ECO:0007669"/>
    <property type="project" value="UniProtKB-SubCell"/>
</dbReference>
<keyword evidence="2" id="KW-0813">Transport</keyword>
<feature type="transmembrane region" description="Helical" evidence="6">
    <location>
        <begin position="252"/>
        <end position="275"/>
    </location>
</feature>
<feature type="transmembrane region" description="Helical" evidence="6">
    <location>
        <begin position="50"/>
        <end position="71"/>
    </location>
</feature>
<dbReference type="InterPro" id="IPR050930">
    <property type="entry name" value="MFS_Vesicular_Transporter"/>
</dbReference>
<evidence type="ECO:0000313" key="8">
    <source>
        <dbReference type="EMBL" id="KAG8225191.1"/>
    </source>
</evidence>
<dbReference type="Proteomes" id="UP000792457">
    <property type="component" value="Unassembled WGS sequence"/>
</dbReference>
<evidence type="ECO:0000256" key="1">
    <source>
        <dbReference type="ARBA" id="ARBA00004141"/>
    </source>
</evidence>
<accession>A0A8K0JZM8</accession>
<evidence type="ECO:0000256" key="5">
    <source>
        <dbReference type="ARBA" id="ARBA00023136"/>
    </source>
</evidence>
<keyword evidence="5 6" id="KW-0472">Membrane</keyword>
<dbReference type="EMBL" id="KZ308228">
    <property type="protein sequence ID" value="KAG8225191.1"/>
    <property type="molecule type" value="Genomic_DNA"/>
</dbReference>
<dbReference type="AlphaFoldDB" id="A0A8K0JZM8"/>
<feature type="transmembrane region" description="Helical" evidence="6">
    <location>
        <begin position="118"/>
        <end position="140"/>
    </location>
</feature>
<name>A0A8K0JZM8_LADFU</name>
<evidence type="ECO:0000256" key="6">
    <source>
        <dbReference type="SAM" id="Phobius"/>
    </source>
</evidence>
<comment type="subcellular location">
    <subcellularLocation>
        <location evidence="1">Membrane</location>
        <topology evidence="1">Multi-pass membrane protein</topology>
    </subcellularLocation>
</comment>